<keyword evidence="2" id="KW-1185">Reference proteome</keyword>
<accession>A0A087H3I8</accession>
<sequence length="38" mass="4039">MSHESDLVALGDPGLVVLGGARSGFASWSPRGERKLWV</sequence>
<protein>
    <submittedName>
        <fullName evidence="1">Uncharacterized protein</fullName>
    </submittedName>
</protein>
<evidence type="ECO:0000313" key="2">
    <source>
        <dbReference type="Proteomes" id="UP000029120"/>
    </source>
</evidence>
<proteinExistence type="predicted"/>
<reference evidence="2" key="1">
    <citation type="journal article" date="2015" name="Nat. Plants">
        <title>Genome expansion of Arabis alpina linked with retrotransposition and reduced symmetric DNA methylation.</title>
        <authorList>
            <person name="Willing E.M."/>
            <person name="Rawat V."/>
            <person name="Mandakova T."/>
            <person name="Maumus F."/>
            <person name="James G.V."/>
            <person name="Nordstroem K.J."/>
            <person name="Becker C."/>
            <person name="Warthmann N."/>
            <person name="Chica C."/>
            <person name="Szarzynska B."/>
            <person name="Zytnicki M."/>
            <person name="Albani M.C."/>
            <person name="Kiefer C."/>
            <person name="Bergonzi S."/>
            <person name="Castaings L."/>
            <person name="Mateos J.L."/>
            <person name="Berns M.C."/>
            <person name="Bujdoso N."/>
            <person name="Piofczyk T."/>
            <person name="de Lorenzo L."/>
            <person name="Barrero-Sicilia C."/>
            <person name="Mateos I."/>
            <person name="Piednoel M."/>
            <person name="Hagmann J."/>
            <person name="Chen-Min-Tao R."/>
            <person name="Iglesias-Fernandez R."/>
            <person name="Schuster S.C."/>
            <person name="Alonso-Blanco C."/>
            <person name="Roudier F."/>
            <person name="Carbonero P."/>
            <person name="Paz-Ares J."/>
            <person name="Davis S.J."/>
            <person name="Pecinka A."/>
            <person name="Quesneville H."/>
            <person name="Colot V."/>
            <person name="Lysak M.A."/>
            <person name="Weigel D."/>
            <person name="Coupland G."/>
            <person name="Schneeberger K."/>
        </authorList>
    </citation>
    <scope>NUCLEOTIDE SEQUENCE [LARGE SCALE GENOMIC DNA]</scope>
    <source>
        <strain evidence="2">cv. Pajares</strain>
    </source>
</reference>
<evidence type="ECO:0000313" key="1">
    <source>
        <dbReference type="EMBL" id="KFK36690.1"/>
    </source>
</evidence>
<dbReference type="EMBL" id="CM002872">
    <property type="protein sequence ID" value="KFK36690.1"/>
    <property type="molecule type" value="Genomic_DNA"/>
</dbReference>
<dbReference type="Proteomes" id="UP000029120">
    <property type="component" value="Chromosome 4"/>
</dbReference>
<gene>
    <name evidence="1" type="ordered locus">AALP_Aa4g156600</name>
</gene>
<dbReference type="Gramene" id="KFK36690">
    <property type="protein sequence ID" value="KFK36690"/>
    <property type="gene ID" value="AALP_AA4G156600"/>
</dbReference>
<name>A0A087H3I8_ARAAL</name>
<dbReference type="AlphaFoldDB" id="A0A087H3I8"/>
<organism evidence="1 2">
    <name type="scientific">Arabis alpina</name>
    <name type="common">Alpine rock-cress</name>
    <dbReference type="NCBI Taxonomy" id="50452"/>
    <lineage>
        <taxon>Eukaryota</taxon>
        <taxon>Viridiplantae</taxon>
        <taxon>Streptophyta</taxon>
        <taxon>Embryophyta</taxon>
        <taxon>Tracheophyta</taxon>
        <taxon>Spermatophyta</taxon>
        <taxon>Magnoliopsida</taxon>
        <taxon>eudicotyledons</taxon>
        <taxon>Gunneridae</taxon>
        <taxon>Pentapetalae</taxon>
        <taxon>rosids</taxon>
        <taxon>malvids</taxon>
        <taxon>Brassicales</taxon>
        <taxon>Brassicaceae</taxon>
        <taxon>Arabideae</taxon>
        <taxon>Arabis</taxon>
    </lineage>
</organism>